<dbReference type="AlphaFoldDB" id="A0AAV4INZ8"/>
<evidence type="ECO:0000313" key="3">
    <source>
        <dbReference type="Proteomes" id="UP000762676"/>
    </source>
</evidence>
<gene>
    <name evidence="2" type="ORF">ElyMa_006685900</name>
</gene>
<evidence type="ECO:0000313" key="2">
    <source>
        <dbReference type="EMBL" id="GFS12002.1"/>
    </source>
</evidence>
<evidence type="ECO:0008006" key="4">
    <source>
        <dbReference type="Google" id="ProtNLM"/>
    </source>
</evidence>
<reference evidence="2 3" key="1">
    <citation type="journal article" date="2021" name="Elife">
        <title>Chloroplast acquisition without the gene transfer in kleptoplastic sea slugs, Plakobranchus ocellatus.</title>
        <authorList>
            <person name="Maeda T."/>
            <person name="Takahashi S."/>
            <person name="Yoshida T."/>
            <person name="Shimamura S."/>
            <person name="Takaki Y."/>
            <person name="Nagai Y."/>
            <person name="Toyoda A."/>
            <person name="Suzuki Y."/>
            <person name="Arimoto A."/>
            <person name="Ishii H."/>
            <person name="Satoh N."/>
            <person name="Nishiyama T."/>
            <person name="Hasebe M."/>
            <person name="Maruyama T."/>
            <person name="Minagawa J."/>
            <person name="Obokata J."/>
            <person name="Shigenobu S."/>
        </authorList>
    </citation>
    <scope>NUCLEOTIDE SEQUENCE [LARGE SCALE GENOMIC DNA]</scope>
</reference>
<dbReference type="EMBL" id="BMAT01013392">
    <property type="protein sequence ID" value="GFS12002.1"/>
    <property type="molecule type" value="Genomic_DNA"/>
</dbReference>
<dbReference type="Proteomes" id="UP000762676">
    <property type="component" value="Unassembled WGS sequence"/>
</dbReference>
<proteinExistence type="predicted"/>
<comment type="caution">
    <text evidence="2">The sequence shown here is derived from an EMBL/GenBank/DDBJ whole genome shotgun (WGS) entry which is preliminary data.</text>
</comment>
<feature type="region of interest" description="Disordered" evidence="1">
    <location>
        <begin position="49"/>
        <end position="89"/>
    </location>
</feature>
<organism evidence="2 3">
    <name type="scientific">Elysia marginata</name>
    <dbReference type="NCBI Taxonomy" id="1093978"/>
    <lineage>
        <taxon>Eukaryota</taxon>
        <taxon>Metazoa</taxon>
        <taxon>Spiralia</taxon>
        <taxon>Lophotrochozoa</taxon>
        <taxon>Mollusca</taxon>
        <taxon>Gastropoda</taxon>
        <taxon>Heterobranchia</taxon>
        <taxon>Euthyneura</taxon>
        <taxon>Panpulmonata</taxon>
        <taxon>Sacoglossa</taxon>
        <taxon>Placobranchoidea</taxon>
        <taxon>Plakobranchidae</taxon>
        <taxon>Elysia</taxon>
    </lineage>
</organism>
<keyword evidence="3" id="KW-1185">Reference proteome</keyword>
<accession>A0AAV4INZ8</accession>
<name>A0AAV4INZ8_9GAST</name>
<feature type="compositionally biased region" description="Basic and acidic residues" evidence="1">
    <location>
        <begin position="61"/>
        <end position="77"/>
    </location>
</feature>
<protein>
    <recommendedName>
        <fullName evidence="4">MBD domain-containing protein</fullName>
    </recommendedName>
</protein>
<evidence type="ECO:0000256" key="1">
    <source>
        <dbReference type="SAM" id="MobiDB-lite"/>
    </source>
</evidence>
<sequence length="89" mass="9920">MQSEAGKDTATAPCEKAEGKRANIIYYRKVDPKTGNIVYKEIYVPEIDVSGKGKKKKHLDGRKQDSSKRSVESKPMRTTEPAAETKPSH</sequence>
<feature type="region of interest" description="Disordered" evidence="1">
    <location>
        <begin position="1"/>
        <end position="22"/>
    </location>
</feature>